<dbReference type="NCBIfam" id="TIGR00666">
    <property type="entry name" value="PBP4"/>
    <property type="match status" value="1"/>
</dbReference>
<dbReference type="PANTHER" id="PTHR30023">
    <property type="entry name" value="D-ALANYL-D-ALANINE CARBOXYPEPTIDASE"/>
    <property type="match status" value="1"/>
</dbReference>
<keyword evidence="4" id="KW-0645">Protease</keyword>
<evidence type="ECO:0000256" key="3">
    <source>
        <dbReference type="SAM" id="MobiDB-lite"/>
    </source>
</evidence>
<gene>
    <name evidence="4" type="primary">dacB</name>
    <name evidence="4" type="ORF">E1956_05935</name>
</gene>
<keyword evidence="5" id="KW-1185">Reference proteome</keyword>
<accession>A0A4P7CS25</accession>
<dbReference type="GO" id="GO:0006508">
    <property type="term" value="P:proteolysis"/>
    <property type="evidence" value="ECO:0007669"/>
    <property type="project" value="InterPro"/>
</dbReference>
<feature type="compositionally biased region" description="Basic and acidic residues" evidence="3">
    <location>
        <begin position="566"/>
        <end position="578"/>
    </location>
</feature>
<dbReference type="PANTHER" id="PTHR30023:SF0">
    <property type="entry name" value="PENICILLIN-SENSITIVE CARBOXYPEPTIDASE A"/>
    <property type="match status" value="1"/>
</dbReference>
<dbReference type="SUPFAM" id="SSF56601">
    <property type="entry name" value="beta-lactamase/transpeptidase-like"/>
    <property type="match status" value="1"/>
</dbReference>
<keyword evidence="2 4" id="KW-0378">Hydrolase</keyword>
<dbReference type="KEGG" id="ppai:E1956_05935"/>
<comment type="similarity">
    <text evidence="1">Belongs to the peptidase S13 family.</text>
</comment>
<sequence length="587" mass="61818">MPPVSLSRIRTLFRLSTPRTPSATRAAKAAAKPAAATVIVAAATVGVDARRRRAPRPLALALACAALTTAFAGAPAHAQPAGARVPTVNVSTVLPPSVMAGLERAHVPLSSVSVVIEKVGDRQPSVAVNAGQPMMPASTMKLVTTWSGLSMLGPDYRWKTSAYTDGDVDASGTLHGNLYIKGTGDPKLVPEELIDLVQKVRATGIVRIEGSLVLDKSEFDASTRDLPSFDGDNNAPYNVGPDPLMYAFKALSFTFSPSREGVSIDVVPPVAQWQIDNQIRERGGKCGGLLPSPQVTPGANGVVTASFAGNYALGCGDRTLNMAAPVDHSTFFADGFLALWQQAGGTFAGTTREGVVPPRARLLGVHQSPPLADVVHDINKFSNNVMARNLFLTLGAVEEKPPATTAKASTAVTTFLRKSGLNMPELVLDNGCGLSREEHISALSLASLLQAANASPVAQPFIDSLPIAGVDGTMRNRLNNAGVDGNAHIKTGTLRDVRAIAGYVATQNGESWIVVSLINDPHAEAARAAHDALLEWVYQGMPEEKPVYVDPHPKRAPKAARAGHVTKAEKTSQAAERKATKKQRSAH</sequence>
<proteinExistence type="inferred from homology"/>
<dbReference type="AlphaFoldDB" id="A0A4P7CS25"/>
<evidence type="ECO:0000313" key="4">
    <source>
        <dbReference type="EMBL" id="QBQ96759.1"/>
    </source>
</evidence>
<protein>
    <submittedName>
        <fullName evidence="4">D-alanyl-D-alanine carboxypeptidase/D-alanyl-D-alanine-endopeptidase</fullName>
        <ecNumber evidence="4">3.4.16.4</ecNumber>
    </submittedName>
</protein>
<organism evidence="4 5">
    <name type="scientific">Paraburkholderia pallida</name>
    <dbReference type="NCBI Taxonomy" id="2547399"/>
    <lineage>
        <taxon>Bacteria</taxon>
        <taxon>Pseudomonadati</taxon>
        <taxon>Pseudomonadota</taxon>
        <taxon>Betaproteobacteria</taxon>
        <taxon>Burkholderiales</taxon>
        <taxon>Burkholderiaceae</taxon>
        <taxon>Paraburkholderia</taxon>
    </lineage>
</organism>
<evidence type="ECO:0000256" key="2">
    <source>
        <dbReference type="ARBA" id="ARBA00022801"/>
    </source>
</evidence>
<dbReference type="GO" id="GO:0009002">
    <property type="term" value="F:serine-type D-Ala-D-Ala carboxypeptidase activity"/>
    <property type="evidence" value="ECO:0007669"/>
    <property type="project" value="UniProtKB-EC"/>
</dbReference>
<reference evidence="4 5" key="1">
    <citation type="submission" date="2019-03" db="EMBL/GenBank/DDBJ databases">
        <title>Paraburkholderia sp. 7MH5, isolated from subtropical forest soil.</title>
        <authorList>
            <person name="Gao Z.-H."/>
            <person name="Qiu L.-H."/>
        </authorList>
    </citation>
    <scope>NUCLEOTIDE SEQUENCE [LARGE SCALE GENOMIC DNA]</scope>
    <source>
        <strain evidence="4 5">7MH5</strain>
    </source>
</reference>
<dbReference type="Proteomes" id="UP000295727">
    <property type="component" value="Chromosome 1"/>
</dbReference>
<dbReference type="Pfam" id="PF02113">
    <property type="entry name" value="Peptidase_S13"/>
    <property type="match status" value="1"/>
</dbReference>
<keyword evidence="4" id="KW-0121">Carboxypeptidase</keyword>
<evidence type="ECO:0000313" key="5">
    <source>
        <dbReference type="Proteomes" id="UP000295727"/>
    </source>
</evidence>
<dbReference type="InterPro" id="IPR000667">
    <property type="entry name" value="Peptidase_S13"/>
</dbReference>
<dbReference type="InterPro" id="IPR012338">
    <property type="entry name" value="Beta-lactam/transpept-like"/>
</dbReference>
<dbReference type="OrthoDB" id="9802627at2"/>
<evidence type="ECO:0000256" key="1">
    <source>
        <dbReference type="ARBA" id="ARBA00006096"/>
    </source>
</evidence>
<feature type="region of interest" description="Disordered" evidence="3">
    <location>
        <begin position="548"/>
        <end position="587"/>
    </location>
</feature>
<dbReference type="GO" id="GO:0000270">
    <property type="term" value="P:peptidoglycan metabolic process"/>
    <property type="evidence" value="ECO:0007669"/>
    <property type="project" value="TreeGrafter"/>
</dbReference>
<dbReference type="PRINTS" id="PR00922">
    <property type="entry name" value="DADACBPTASE3"/>
</dbReference>
<name>A0A4P7CS25_9BURK</name>
<dbReference type="EC" id="3.4.16.4" evidence="4"/>
<dbReference type="RefSeq" id="WP_134747798.1">
    <property type="nucleotide sequence ID" value="NZ_CP038148.1"/>
</dbReference>
<dbReference type="Gene3D" id="3.50.80.20">
    <property type="entry name" value="D-Ala-D-Ala carboxypeptidase C, peptidase S13"/>
    <property type="match status" value="1"/>
</dbReference>
<dbReference type="EMBL" id="CP038148">
    <property type="protein sequence ID" value="QBQ96759.1"/>
    <property type="molecule type" value="Genomic_DNA"/>
</dbReference>
<dbReference type="Gene3D" id="3.40.710.10">
    <property type="entry name" value="DD-peptidase/beta-lactamase superfamily"/>
    <property type="match status" value="1"/>
</dbReference>